<feature type="domain" description="NAD(P)-binding" evidence="2">
    <location>
        <begin position="9"/>
        <end position="151"/>
    </location>
</feature>
<dbReference type="InterPro" id="IPR025695">
    <property type="entry name" value="DoxX-like"/>
</dbReference>
<feature type="transmembrane region" description="Helical" evidence="1">
    <location>
        <begin position="411"/>
        <end position="428"/>
    </location>
</feature>
<comment type="caution">
    <text evidence="3">The sequence shown here is derived from an EMBL/GenBank/DDBJ whole genome shotgun (WGS) entry which is preliminary data.</text>
</comment>
<dbReference type="Pfam" id="PF13781">
    <property type="entry name" value="DoxX_3"/>
    <property type="match status" value="1"/>
</dbReference>
<evidence type="ECO:0000259" key="2">
    <source>
        <dbReference type="Pfam" id="PF13460"/>
    </source>
</evidence>
<keyword evidence="1" id="KW-0812">Transmembrane</keyword>
<proteinExistence type="predicted"/>
<dbReference type="RefSeq" id="WP_249709732.1">
    <property type="nucleotide sequence ID" value="NZ_JAMFMB010000010.1"/>
</dbReference>
<dbReference type="InterPro" id="IPR016040">
    <property type="entry name" value="NAD(P)-bd_dom"/>
</dbReference>
<evidence type="ECO:0000313" key="3">
    <source>
        <dbReference type="EMBL" id="MCL6283859.1"/>
    </source>
</evidence>
<protein>
    <submittedName>
        <fullName evidence="3">SDR family oxidoreductase</fullName>
    </submittedName>
</protein>
<keyword evidence="4" id="KW-1185">Reference proteome</keyword>
<feature type="transmembrane region" description="Helical" evidence="1">
    <location>
        <begin position="353"/>
        <end position="374"/>
    </location>
</feature>
<dbReference type="PANTHER" id="PTHR12126">
    <property type="entry name" value="NADH-UBIQUINONE OXIDOREDUCTASE 39 KDA SUBUNIT-RELATED"/>
    <property type="match status" value="1"/>
</dbReference>
<evidence type="ECO:0000313" key="4">
    <source>
        <dbReference type="Proteomes" id="UP001203880"/>
    </source>
</evidence>
<gene>
    <name evidence="3" type="ORF">M3P21_09990</name>
</gene>
<dbReference type="SUPFAM" id="SSF51735">
    <property type="entry name" value="NAD(P)-binding Rossmann-fold domains"/>
    <property type="match status" value="1"/>
</dbReference>
<dbReference type="InterPro" id="IPR036291">
    <property type="entry name" value="NAD(P)-bd_dom_sf"/>
</dbReference>
<feature type="transmembrane region" description="Helical" evidence="1">
    <location>
        <begin position="386"/>
        <end position="405"/>
    </location>
</feature>
<reference evidence="3" key="1">
    <citation type="submission" date="2022-05" db="EMBL/GenBank/DDBJ databases">
        <authorList>
            <person name="Park J.-S."/>
        </authorList>
    </citation>
    <scope>NUCLEOTIDE SEQUENCE</scope>
    <source>
        <strain evidence="3">2012CJ41-6</strain>
    </source>
</reference>
<feature type="transmembrane region" description="Helical" evidence="1">
    <location>
        <begin position="313"/>
        <end position="333"/>
    </location>
</feature>
<name>A0ABT0Q1X5_9RHOB</name>
<dbReference type="Proteomes" id="UP001203880">
    <property type="component" value="Unassembled WGS sequence"/>
</dbReference>
<keyword evidence="1" id="KW-1133">Transmembrane helix</keyword>
<keyword evidence="1" id="KW-0472">Membrane</keyword>
<dbReference type="PANTHER" id="PTHR12126:SF11">
    <property type="entry name" value="NADH DEHYDROGENASE [UBIQUINONE] 1 ALPHA SUBCOMPLEX SUBUNIT 9, MITOCHONDRIAL"/>
    <property type="match status" value="1"/>
</dbReference>
<dbReference type="Pfam" id="PF13460">
    <property type="entry name" value="NAD_binding_10"/>
    <property type="match status" value="1"/>
</dbReference>
<organism evidence="3 4">
    <name type="scientific">Ruegeria spongiae</name>
    <dbReference type="NCBI Taxonomy" id="2942209"/>
    <lineage>
        <taxon>Bacteria</taxon>
        <taxon>Pseudomonadati</taxon>
        <taxon>Pseudomonadota</taxon>
        <taxon>Alphaproteobacteria</taxon>
        <taxon>Rhodobacterales</taxon>
        <taxon>Roseobacteraceae</taxon>
        <taxon>Ruegeria</taxon>
    </lineage>
</organism>
<dbReference type="Gene3D" id="3.40.50.720">
    <property type="entry name" value="NAD(P)-binding Rossmann-like Domain"/>
    <property type="match status" value="1"/>
</dbReference>
<dbReference type="EMBL" id="JAMFMB010000010">
    <property type="protein sequence ID" value="MCL6283859.1"/>
    <property type="molecule type" value="Genomic_DNA"/>
</dbReference>
<accession>A0ABT0Q1X5</accession>
<sequence length="431" mass="46041">MSSHVLVLGAYGFIGSAVVRTLKQCDHTVTGVARRPRVAARVLPGVPVRVADLRALTAPADWSDPLQDIDVVINCAGALQDGGEDDLEAVHHHAIAALGTACALRDIAVIQISAGGAQPGASTEFMQSKARGDAALRRSGVSLHLLRPGLVIGQSAYGGTALLRMLAAIPYVQPLALGQVPVQCVGMSDLCRVIADAVSGSLPSGEYDLVEDNPRDLAGVVELTRVWLRFRSARWEIDLPGWMTTVISRCADMLGHLGWRSPLRGTALTVLREGVTGDPRAYAATGERIHSLPEIYARYECTRAERQAARLSLLMPLILAVLCLFWCLSGAIGLLRADTAAEVLRETGWGSSLAVAAVIIWSCVDLVLGAALLWRRWAARACMAQLIVSGTYLLAASLMVPQLWADPLGPLIKVLPAAMLSVVLYMLLEDR</sequence>
<dbReference type="InterPro" id="IPR051207">
    <property type="entry name" value="ComplexI_NDUFA9_subunit"/>
</dbReference>
<evidence type="ECO:0000256" key="1">
    <source>
        <dbReference type="SAM" id="Phobius"/>
    </source>
</evidence>